<sequence length="73" mass="8503">MVEYWEVKGNKVQNFSWITDIEITPKKVAKIVRGGRARWKIENETFNTLKDQGYCLEHNYGHGEENLATNFGV</sequence>
<protein>
    <recommendedName>
        <fullName evidence="3">Transposase</fullName>
    </recommendedName>
</protein>
<evidence type="ECO:0000313" key="2">
    <source>
        <dbReference type="Proteomes" id="UP000249396"/>
    </source>
</evidence>
<evidence type="ECO:0000313" key="1">
    <source>
        <dbReference type="EMBL" id="PZN70807.1"/>
    </source>
</evidence>
<dbReference type="AlphaFoldDB" id="A0A2W4SGF9"/>
<name>A0A2W4SGF9_9GAMM</name>
<reference evidence="1 2" key="1">
    <citation type="journal article" date="2018" name="Aquat. Microb. Ecol.">
        <title>Gammaproteobacterial methanotrophs dominate.</title>
        <authorList>
            <person name="Rissanen A.J."/>
            <person name="Saarenheimo J."/>
            <person name="Tiirola M."/>
            <person name="Peura S."/>
            <person name="Aalto S.L."/>
            <person name="Karvinen A."/>
            <person name="Nykanen H."/>
        </authorList>
    </citation>
    <scope>NUCLEOTIDE SEQUENCE [LARGE SCALE GENOMIC DNA]</scope>
    <source>
        <strain evidence="1">AMbin10</strain>
    </source>
</reference>
<gene>
    <name evidence="1" type="ORF">DM484_27835</name>
</gene>
<dbReference type="EMBL" id="QJPH01000542">
    <property type="protein sequence ID" value="PZN70807.1"/>
    <property type="molecule type" value="Genomic_DNA"/>
</dbReference>
<comment type="caution">
    <text evidence="1">The sequence shown here is derived from an EMBL/GenBank/DDBJ whole genome shotgun (WGS) entry which is preliminary data.</text>
</comment>
<organism evidence="1 2">
    <name type="scientific">Candidatus Methylumidiphilus alinenensis</name>
    <dbReference type="NCBI Taxonomy" id="2202197"/>
    <lineage>
        <taxon>Bacteria</taxon>
        <taxon>Pseudomonadati</taxon>
        <taxon>Pseudomonadota</taxon>
        <taxon>Gammaproteobacteria</taxon>
        <taxon>Methylococcales</taxon>
        <taxon>Candidatus Methylumidiphilus</taxon>
    </lineage>
</organism>
<accession>A0A2W4SGF9</accession>
<dbReference type="Proteomes" id="UP000249396">
    <property type="component" value="Unassembled WGS sequence"/>
</dbReference>
<evidence type="ECO:0008006" key="3">
    <source>
        <dbReference type="Google" id="ProtNLM"/>
    </source>
</evidence>
<proteinExistence type="predicted"/>